<name>A0A838XPX3_9HYPH</name>
<dbReference type="SUPFAM" id="SSF103025">
    <property type="entry name" value="Folate-binding domain"/>
    <property type="match status" value="1"/>
</dbReference>
<protein>
    <submittedName>
        <fullName evidence="4">Folate-binding protein YgfZ</fullName>
    </submittedName>
</protein>
<reference evidence="4 5" key="1">
    <citation type="submission" date="2020-07" db="EMBL/GenBank/DDBJ databases">
        <authorList>
            <person name="Li M."/>
        </authorList>
    </citation>
    <scope>NUCLEOTIDE SEQUENCE [LARGE SCALE GENOMIC DNA]</scope>
    <source>
        <strain evidence="4 5">DSM 23284</strain>
    </source>
</reference>
<sequence>MGMGKIAHLEDRGVVRIGGPEARGFLQNLLTCDLDRVEENGAGAGALLTPQGKILFDFLIFRQGEDYLLDLPRAAAGDLVKRLTFYRLRSKVEITDISAETAVLALWDGAVAALETALAHAIDPRLAALGQRAVVPASGDGSPPAKTTADAAAYHRHRIALGVPEAPFDFAYGDAFPHDVDMDDLGGVAFDKGCFIGQEVVSRMQHRGTARRRIVKVTSDSALPATGSAIEAAGKPVGTLGSVDGAQGLALVRLDRVAAAKSAGTTVAADGIALRFALPEFARFTWPETAAADD</sequence>
<evidence type="ECO:0000313" key="5">
    <source>
        <dbReference type="Proteomes" id="UP000559404"/>
    </source>
</evidence>
<dbReference type="InterPro" id="IPR027266">
    <property type="entry name" value="TrmE/GcvT-like"/>
</dbReference>
<feature type="domain" description="GCVT N-terminal" evidence="2">
    <location>
        <begin position="13"/>
        <end position="107"/>
    </location>
</feature>
<comment type="caution">
    <text evidence="4">The sequence shown here is derived from an EMBL/GenBank/DDBJ whole genome shotgun (WGS) entry which is preliminary data.</text>
</comment>
<dbReference type="Pfam" id="PF25455">
    <property type="entry name" value="Beta-barrel_CAF17_C"/>
    <property type="match status" value="1"/>
</dbReference>
<evidence type="ECO:0000259" key="2">
    <source>
        <dbReference type="Pfam" id="PF01571"/>
    </source>
</evidence>
<gene>
    <name evidence="4" type="ORF">H1W37_11350</name>
</gene>
<accession>A0A838XPX3</accession>
<dbReference type="RefSeq" id="WP_181760442.1">
    <property type="nucleotide sequence ID" value="NZ_BMCR01000003.1"/>
</dbReference>
<dbReference type="Proteomes" id="UP000559404">
    <property type="component" value="Unassembled WGS sequence"/>
</dbReference>
<keyword evidence="5" id="KW-1185">Reference proteome</keyword>
<dbReference type="GO" id="GO:0016226">
    <property type="term" value="P:iron-sulfur cluster assembly"/>
    <property type="evidence" value="ECO:0007669"/>
    <property type="project" value="TreeGrafter"/>
</dbReference>
<dbReference type="PANTHER" id="PTHR22602">
    <property type="entry name" value="TRANSFERASE CAF17, MITOCHONDRIAL-RELATED"/>
    <property type="match status" value="1"/>
</dbReference>
<dbReference type="Pfam" id="PF01571">
    <property type="entry name" value="GCV_T"/>
    <property type="match status" value="1"/>
</dbReference>
<evidence type="ECO:0000259" key="3">
    <source>
        <dbReference type="Pfam" id="PF25455"/>
    </source>
</evidence>
<dbReference type="EMBL" id="JACEON010000009">
    <property type="protein sequence ID" value="MBA4612252.1"/>
    <property type="molecule type" value="Genomic_DNA"/>
</dbReference>
<dbReference type="InterPro" id="IPR017703">
    <property type="entry name" value="YgfZ/GCV_T_CS"/>
</dbReference>
<dbReference type="PANTHER" id="PTHR22602:SF0">
    <property type="entry name" value="TRANSFERASE CAF17, MITOCHONDRIAL-RELATED"/>
    <property type="match status" value="1"/>
</dbReference>
<keyword evidence="1" id="KW-0809">Transit peptide</keyword>
<dbReference type="InterPro" id="IPR057460">
    <property type="entry name" value="CAF17_C"/>
</dbReference>
<dbReference type="InterPro" id="IPR006222">
    <property type="entry name" value="GCVT_N"/>
</dbReference>
<dbReference type="Gene3D" id="3.30.1360.120">
    <property type="entry name" value="Probable tRNA modification gtpase trme, domain 1"/>
    <property type="match status" value="2"/>
</dbReference>
<evidence type="ECO:0000256" key="1">
    <source>
        <dbReference type="ARBA" id="ARBA00022946"/>
    </source>
</evidence>
<dbReference type="AlphaFoldDB" id="A0A838XPX3"/>
<proteinExistence type="predicted"/>
<dbReference type="NCBIfam" id="TIGR03317">
    <property type="entry name" value="ygfZ_signature"/>
    <property type="match status" value="1"/>
</dbReference>
<organism evidence="4 5">
    <name type="scientific">Stappia taiwanensis</name>
    <dbReference type="NCBI Taxonomy" id="992267"/>
    <lineage>
        <taxon>Bacteria</taxon>
        <taxon>Pseudomonadati</taxon>
        <taxon>Pseudomonadota</taxon>
        <taxon>Alphaproteobacteria</taxon>
        <taxon>Hyphomicrobiales</taxon>
        <taxon>Stappiaceae</taxon>
        <taxon>Stappia</taxon>
    </lineage>
</organism>
<reference evidence="4 5" key="2">
    <citation type="submission" date="2020-08" db="EMBL/GenBank/DDBJ databases">
        <title>Stappia taiwanensis sp. nov., isolated from a coastal thermal spring.</title>
        <authorList>
            <person name="Kampfer P."/>
        </authorList>
    </citation>
    <scope>NUCLEOTIDE SEQUENCE [LARGE SCALE GENOMIC DNA]</scope>
    <source>
        <strain evidence="4 5">DSM 23284</strain>
    </source>
</reference>
<feature type="domain" description="CAF17 C-terminal" evidence="3">
    <location>
        <begin position="211"/>
        <end position="283"/>
    </location>
</feature>
<dbReference type="InterPro" id="IPR045179">
    <property type="entry name" value="YgfZ/GcvT"/>
</dbReference>
<evidence type="ECO:0000313" key="4">
    <source>
        <dbReference type="EMBL" id="MBA4612252.1"/>
    </source>
</evidence>